<proteinExistence type="predicted"/>
<comment type="caution">
    <text evidence="1">The sequence shown here is derived from an EMBL/GenBank/DDBJ whole genome shotgun (WGS) entry which is preliminary data.</text>
</comment>
<name>A0ACC2JK13_9PEZI</name>
<organism evidence="1 2">
    <name type="scientific">Lasiodiplodia mahajangana</name>
    <dbReference type="NCBI Taxonomy" id="1108764"/>
    <lineage>
        <taxon>Eukaryota</taxon>
        <taxon>Fungi</taxon>
        <taxon>Dikarya</taxon>
        <taxon>Ascomycota</taxon>
        <taxon>Pezizomycotina</taxon>
        <taxon>Dothideomycetes</taxon>
        <taxon>Dothideomycetes incertae sedis</taxon>
        <taxon>Botryosphaeriales</taxon>
        <taxon>Botryosphaeriaceae</taxon>
        <taxon>Lasiodiplodia</taxon>
    </lineage>
</organism>
<accession>A0ACC2JK13</accession>
<dbReference type="EMBL" id="JAPUUL010001298">
    <property type="protein sequence ID" value="KAJ8127796.1"/>
    <property type="molecule type" value="Genomic_DNA"/>
</dbReference>
<dbReference type="Proteomes" id="UP001153332">
    <property type="component" value="Unassembled WGS sequence"/>
</dbReference>
<evidence type="ECO:0000313" key="2">
    <source>
        <dbReference type="Proteomes" id="UP001153332"/>
    </source>
</evidence>
<evidence type="ECO:0000313" key="1">
    <source>
        <dbReference type="EMBL" id="KAJ8127796.1"/>
    </source>
</evidence>
<keyword evidence="2" id="KW-1185">Reference proteome</keyword>
<gene>
    <name evidence="1" type="ORF">O1611_g5842</name>
</gene>
<protein>
    <submittedName>
        <fullName evidence="1">Uncharacterized protein</fullName>
    </submittedName>
</protein>
<reference evidence="1" key="1">
    <citation type="submission" date="2022-12" db="EMBL/GenBank/DDBJ databases">
        <title>Genome Sequence of Lasiodiplodia mahajangana.</title>
        <authorList>
            <person name="Buettner E."/>
        </authorList>
    </citation>
    <scope>NUCLEOTIDE SEQUENCE</scope>
    <source>
        <strain evidence="1">VT137</strain>
    </source>
</reference>
<sequence length="228" mass="25633">MATDHPPSTPVPAPPVNIVGWTCTGTVCGSEVKYTCHKSCSDSPFLTRYEFEHLLKPNFWLLAVLILYIVSKTDSEDPYQFVLKILAKLRPGSTGWPQPRSRVTQIVVLLAYLGILWLVWIEASMVLSTDWRMARKVFVVWRPSLTPWRLRLFMLYPVWVMISALCITVIALTLLAGAVIVKVQLGCIADVALLVTGRRTLDENWRIRGLPGGNNNSGHEDCNLDDKL</sequence>